<comment type="caution">
    <text evidence="1">The sequence shown here is derived from an EMBL/GenBank/DDBJ whole genome shotgun (WGS) entry which is preliminary data.</text>
</comment>
<keyword evidence="2" id="KW-1185">Reference proteome</keyword>
<sequence>MVTRARWVKLANRQAGYLSSLSLIRAGGTQRASCSARPASYRWARTSASSPRPCQNDFTNIK</sequence>
<name>A0A2V1K1E5_9BURK</name>
<gene>
    <name evidence="1" type="ORF">DD235_08260</name>
</gene>
<proteinExistence type="predicted"/>
<reference evidence="2" key="1">
    <citation type="submission" date="2018-05" db="EMBL/GenBank/DDBJ databases">
        <authorList>
            <person name="Li Y."/>
        </authorList>
    </citation>
    <scope>NUCLEOTIDE SEQUENCE [LARGE SCALE GENOMIC DNA]</scope>
    <source>
        <strain evidence="2">3d-2-2</strain>
    </source>
</reference>
<organism evidence="1 2">
    <name type="scientific">Corticimicrobacter populi</name>
    <dbReference type="NCBI Taxonomy" id="2175229"/>
    <lineage>
        <taxon>Bacteria</taxon>
        <taxon>Pseudomonadati</taxon>
        <taxon>Pseudomonadota</taxon>
        <taxon>Betaproteobacteria</taxon>
        <taxon>Burkholderiales</taxon>
        <taxon>Alcaligenaceae</taxon>
        <taxon>Corticimicrobacter</taxon>
    </lineage>
</organism>
<accession>A0A2V1K1E5</accession>
<evidence type="ECO:0000313" key="1">
    <source>
        <dbReference type="EMBL" id="PWF22993.1"/>
    </source>
</evidence>
<evidence type="ECO:0000313" key="2">
    <source>
        <dbReference type="Proteomes" id="UP000245212"/>
    </source>
</evidence>
<dbReference type="AlphaFoldDB" id="A0A2V1K1E5"/>
<protein>
    <submittedName>
        <fullName evidence="1">Uncharacterized protein</fullName>
    </submittedName>
</protein>
<dbReference type="EMBL" id="QETA01000003">
    <property type="protein sequence ID" value="PWF22993.1"/>
    <property type="molecule type" value="Genomic_DNA"/>
</dbReference>
<dbReference type="Proteomes" id="UP000245212">
    <property type="component" value="Unassembled WGS sequence"/>
</dbReference>